<keyword evidence="2" id="KW-1185">Reference proteome</keyword>
<comment type="caution">
    <text evidence="1">The sequence shown here is derived from an EMBL/GenBank/DDBJ whole genome shotgun (WGS) entry which is preliminary data.</text>
</comment>
<dbReference type="Proteomes" id="UP001174936">
    <property type="component" value="Unassembled WGS sequence"/>
</dbReference>
<dbReference type="EMBL" id="JAULSV010000001">
    <property type="protein sequence ID" value="KAK0655677.1"/>
    <property type="molecule type" value="Genomic_DNA"/>
</dbReference>
<accession>A0AA39YQ33</accession>
<evidence type="ECO:0000313" key="1">
    <source>
        <dbReference type="EMBL" id="KAK0655677.1"/>
    </source>
</evidence>
<sequence length="381" mass="41730">MCWPSFSAFPVYRFGEIHSAAREATIVDQGGWKDALIRHKWPKDRTRHPPPRSEAMVPVAGVEKKTPACAGVRPLGSHCLELRRQHALTPMSVAWVHYRISVGVQSSRSITFYSFVFKLSLLSIREGVCVSNSEKAVPTSGSRDVHIARTGLSWELDIDRGPVMEFPAKYLAMASLCAPIACARAPCACQSGARVGRRSGSPMSRWKPCGSLLEGFLTTPHPCESVQRTCGLTVSRTCAAAQPYIPGLKASLRRHEKREVLFCVYLQGQARRSHPVLAAMHRNVFYVLVAELGRTTKGSFASRGPAQEYSTKPFCSSSAVSIFASGSARAGFGILQRWESPYLSVSFAPNQPDLAFFRLVSWSPPPAALVTVTSRIHLSPS</sequence>
<gene>
    <name evidence="1" type="ORF">B0T16DRAFT_16453</name>
</gene>
<evidence type="ECO:0000313" key="2">
    <source>
        <dbReference type="Proteomes" id="UP001174936"/>
    </source>
</evidence>
<organism evidence="1 2">
    <name type="scientific">Cercophora newfieldiana</name>
    <dbReference type="NCBI Taxonomy" id="92897"/>
    <lineage>
        <taxon>Eukaryota</taxon>
        <taxon>Fungi</taxon>
        <taxon>Dikarya</taxon>
        <taxon>Ascomycota</taxon>
        <taxon>Pezizomycotina</taxon>
        <taxon>Sordariomycetes</taxon>
        <taxon>Sordariomycetidae</taxon>
        <taxon>Sordariales</taxon>
        <taxon>Lasiosphaeriaceae</taxon>
        <taxon>Cercophora</taxon>
    </lineage>
</organism>
<protein>
    <submittedName>
        <fullName evidence="1">Uncharacterized protein</fullName>
    </submittedName>
</protein>
<name>A0AA39YQ33_9PEZI</name>
<reference evidence="1" key="1">
    <citation type="submission" date="2023-06" db="EMBL/GenBank/DDBJ databases">
        <title>Genome-scale phylogeny and comparative genomics of the fungal order Sordariales.</title>
        <authorList>
            <consortium name="Lawrence Berkeley National Laboratory"/>
            <person name="Hensen N."/>
            <person name="Bonometti L."/>
            <person name="Westerberg I."/>
            <person name="Brannstrom I.O."/>
            <person name="Guillou S."/>
            <person name="Cros-Aarteil S."/>
            <person name="Calhoun S."/>
            <person name="Haridas S."/>
            <person name="Kuo A."/>
            <person name="Mondo S."/>
            <person name="Pangilinan J."/>
            <person name="Riley R."/>
            <person name="Labutti K."/>
            <person name="Andreopoulos B."/>
            <person name="Lipzen A."/>
            <person name="Chen C."/>
            <person name="Yanf M."/>
            <person name="Daum C."/>
            <person name="Ng V."/>
            <person name="Clum A."/>
            <person name="Steindorff A."/>
            <person name="Ohm R."/>
            <person name="Martin F."/>
            <person name="Silar P."/>
            <person name="Natvig D."/>
            <person name="Lalanne C."/>
            <person name="Gautier V."/>
            <person name="Ament-Velasquez S.L."/>
            <person name="Kruys A."/>
            <person name="Hutchinson M.I."/>
            <person name="Powell A.J."/>
            <person name="Barry K."/>
            <person name="Miller A.N."/>
            <person name="Grigoriev I.V."/>
            <person name="Debuchy R."/>
            <person name="Gladieux P."/>
            <person name="Thoren M.H."/>
            <person name="Johannesson H."/>
        </authorList>
    </citation>
    <scope>NUCLEOTIDE SEQUENCE</scope>
    <source>
        <strain evidence="1">SMH2532-1</strain>
    </source>
</reference>
<dbReference type="AlphaFoldDB" id="A0AA39YQ33"/>
<proteinExistence type="predicted"/>